<sequence length="51" mass="6327">MNSQRIILLSYRNFFITILKPISYNKNFFFKTSLTFSYLRKRMKYEKGIQH</sequence>
<evidence type="ECO:0000313" key="2">
    <source>
        <dbReference type="Proteomes" id="UP000058857"/>
    </source>
</evidence>
<evidence type="ECO:0000313" key="1">
    <source>
        <dbReference type="EMBL" id="ALO26617.1"/>
    </source>
</evidence>
<dbReference type="AlphaFoldDB" id="A0A0S2ISI3"/>
<accession>A0A0S2ISI3</accession>
<name>A0A0S2ISI3_LEPBO</name>
<organism evidence="1">
    <name type="scientific">Leptospira borgpetersenii serovar Ballum</name>
    <dbReference type="NCBI Taxonomy" id="280505"/>
    <lineage>
        <taxon>Bacteria</taxon>
        <taxon>Pseudomonadati</taxon>
        <taxon>Spirochaetota</taxon>
        <taxon>Spirochaetia</taxon>
        <taxon>Leptospirales</taxon>
        <taxon>Leptospiraceae</taxon>
        <taxon>Leptospira</taxon>
    </lineage>
</organism>
<protein>
    <submittedName>
        <fullName evidence="1">Uncharacterized protein</fullName>
    </submittedName>
</protein>
<dbReference type="EMBL" id="CP012029">
    <property type="protein sequence ID" value="ALO26617.1"/>
    <property type="molecule type" value="Genomic_DNA"/>
</dbReference>
<reference evidence="1 2" key="1">
    <citation type="journal article" date="2015" name="PLoS Negl. Trop. Dis.">
        <title>Distribution of Plasmids in Distinct Leptospira Pathogenic Species.</title>
        <authorList>
            <person name="Wang Y."/>
            <person name="Zhuang X."/>
            <person name="Zhong Y."/>
            <person name="Zhang C."/>
            <person name="Zhang Y."/>
            <person name="Zeng L."/>
            <person name="Zhu Y."/>
            <person name="He P."/>
            <person name="Dong K."/>
            <person name="Pal U."/>
            <person name="Guo X."/>
            <person name="Qin J."/>
        </authorList>
    </citation>
    <scope>NUCLEOTIDE SEQUENCE [LARGE SCALE GENOMIC DNA]</scope>
    <source>
        <strain evidence="1 2">56604</strain>
    </source>
</reference>
<proteinExistence type="predicted"/>
<dbReference type="Proteomes" id="UP000058857">
    <property type="component" value="Chromosome 1"/>
</dbReference>
<dbReference type="PATRIC" id="fig|280505.15.peg.2317"/>
<gene>
    <name evidence="1" type="ORF">LBBP_02371</name>
</gene>